<proteinExistence type="inferred from homology"/>
<evidence type="ECO:0000313" key="7">
    <source>
        <dbReference type="EMBL" id="SGZ40557.1"/>
    </source>
</evidence>
<evidence type="ECO:0000256" key="1">
    <source>
        <dbReference type="ARBA" id="ARBA00001913"/>
    </source>
</evidence>
<comment type="pathway">
    <text evidence="2">Protein modification; protein glycosylation.</text>
</comment>
<dbReference type="EMBL" id="FQNF01000054">
    <property type="protein sequence ID" value="SGZ40557.1"/>
    <property type="molecule type" value="Genomic_DNA"/>
</dbReference>
<gene>
    <name evidence="7" type="ORF">HGUI_02757</name>
</gene>
<dbReference type="OrthoDB" id="8118055at2759"/>
<dbReference type="GO" id="GO:0005509">
    <property type="term" value="F:calcium ion binding"/>
    <property type="evidence" value="ECO:0007669"/>
    <property type="project" value="InterPro"/>
</dbReference>
<comment type="similarity">
    <text evidence="3">Belongs to the glycosyl hydrolase 47 family.</text>
</comment>
<dbReference type="Proteomes" id="UP000183365">
    <property type="component" value="Unassembled WGS sequence"/>
</dbReference>
<comment type="cofactor">
    <cofactor evidence="1">
        <name>Ca(2+)</name>
        <dbReference type="ChEBI" id="CHEBI:29108"/>
    </cofactor>
</comment>
<evidence type="ECO:0000256" key="6">
    <source>
        <dbReference type="SAM" id="MobiDB-lite"/>
    </source>
</evidence>
<dbReference type="AlphaFoldDB" id="A0A1L0CNR8"/>
<evidence type="ECO:0000313" key="8">
    <source>
        <dbReference type="Proteomes" id="UP000183365"/>
    </source>
</evidence>
<keyword evidence="4" id="KW-0378">Hydrolase</keyword>
<dbReference type="InterPro" id="IPR036026">
    <property type="entry name" value="Seven-hairpin_glycosidases"/>
</dbReference>
<evidence type="ECO:0000256" key="2">
    <source>
        <dbReference type="ARBA" id="ARBA00004922"/>
    </source>
</evidence>
<evidence type="ECO:0000256" key="5">
    <source>
        <dbReference type="ARBA" id="ARBA00023157"/>
    </source>
</evidence>
<dbReference type="GO" id="GO:0016020">
    <property type="term" value="C:membrane"/>
    <property type="evidence" value="ECO:0007669"/>
    <property type="project" value="InterPro"/>
</dbReference>
<evidence type="ECO:0008006" key="9">
    <source>
        <dbReference type="Google" id="ProtNLM"/>
    </source>
</evidence>
<dbReference type="GO" id="GO:0004571">
    <property type="term" value="F:mannosyl-oligosaccharide 1,2-alpha-mannosidase activity"/>
    <property type="evidence" value="ECO:0007669"/>
    <property type="project" value="InterPro"/>
</dbReference>
<evidence type="ECO:0000256" key="3">
    <source>
        <dbReference type="ARBA" id="ARBA00007658"/>
    </source>
</evidence>
<dbReference type="InterPro" id="IPR001382">
    <property type="entry name" value="Glyco_hydro_47"/>
</dbReference>
<dbReference type="SUPFAM" id="SSF48225">
    <property type="entry name" value="Seven-hairpin glycosidases"/>
    <property type="match status" value="1"/>
</dbReference>
<dbReference type="Gene3D" id="1.50.10.10">
    <property type="match status" value="1"/>
</dbReference>
<protein>
    <recommendedName>
        <fullName evidence="9">Alpha-1,2-Mannosidase</fullName>
    </recommendedName>
</protein>
<dbReference type="Pfam" id="PF01532">
    <property type="entry name" value="Glyco_hydro_47"/>
    <property type="match status" value="1"/>
</dbReference>
<dbReference type="GO" id="GO:0005783">
    <property type="term" value="C:endoplasmic reticulum"/>
    <property type="evidence" value="ECO:0007669"/>
    <property type="project" value="TreeGrafter"/>
</dbReference>
<dbReference type="PANTHER" id="PTHR11742:SF103">
    <property type="entry name" value="ENDOPLASMIC RETICULUM MANNOSIDASE MNL2-RELATED"/>
    <property type="match status" value="1"/>
</dbReference>
<name>A0A1L0CNR8_9ASCO</name>
<organism evidence="7 8">
    <name type="scientific">Hanseniaspora guilliermondii</name>
    <dbReference type="NCBI Taxonomy" id="56406"/>
    <lineage>
        <taxon>Eukaryota</taxon>
        <taxon>Fungi</taxon>
        <taxon>Dikarya</taxon>
        <taxon>Ascomycota</taxon>
        <taxon>Saccharomycotina</taxon>
        <taxon>Saccharomycetes</taxon>
        <taxon>Saccharomycodales</taxon>
        <taxon>Saccharomycodaceae</taxon>
        <taxon>Hanseniaspora</taxon>
    </lineage>
</organism>
<feature type="region of interest" description="Disordered" evidence="6">
    <location>
        <begin position="73"/>
        <end position="96"/>
    </location>
</feature>
<evidence type="ECO:0000256" key="4">
    <source>
        <dbReference type="ARBA" id="ARBA00022801"/>
    </source>
</evidence>
<accession>A0A1L0CNR8</accession>
<dbReference type="PANTHER" id="PTHR11742">
    <property type="entry name" value="MANNOSYL-OLIGOSACCHARIDE ALPHA-1,2-MANNOSIDASE-RELATED"/>
    <property type="match status" value="1"/>
</dbReference>
<keyword evidence="8" id="KW-1185">Reference proteome</keyword>
<dbReference type="VEuPathDB" id="FungiDB:HGUI_02757"/>
<dbReference type="GO" id="GO:0005975">
    <property type="term" value="P:carbohydrate metabolic process"/>
    <property type="evidence" value="ECO:0007669"/>
    <property type="project" value="InterPro"/>
</dbReference>
<dbReference type="InterPro" id="IPR050749">
    <property type="entry name" value="Glycosyl_Hydrolase_47"/>
</dbReference>
<dbReference type="GO" id="GO:0036503">
    <property type="term" value="P:ERAD pathway"/>
    <property type="evidence" value="ECO:0007669"/>
    <property type="project" value="UniProtKB-ARBA"/>
</dbReference>
<keyword evidence="5" id="KW-1015">Disulfide bond</keyword>
<sequence length="837" mass="97455">MKFNIFSIIAILFRRVKTDIPLIFTCGLLFYYLFKNEIDMLNSFAENELLPHITNDLPAESLVTDPSILGKETPTISDNYNVHEDESKNPSSLDVTDDTSDFNKPDLMNYEVLQEKNRFFPILQNNIDTSDAFNTLSISPSKKISSFKDLNRRLKNLLVDHFTWKSTYKYIQDDYPSMQAKKFSDNGFAISKKQDEIKDIFIETFNLYSKIVNSEIIDEINPISKTKNNNGNGFGRSLIGSLDMFYLLNMEEELEPMLSKLVEDNTLKSEKNLMNTNENFITIISSLISGYELSNEKEESLLPLIKNFAKIALKAYDTPTNGLPISNYPFKSLIQNRFPFRQTSIFDVSGNILELIKLSALTKENVYISTGMNVFNKMLVSAVGTFNLEYVFPTVVDPSGCQLIKRTQDHKSVPNSKGFMKSIFNGNYVNCLQRSTIIPINDEYNFDYDINKQEDEYIDLINDDGNVNYLFSFLKSYHLMNGNNDFVELRDYFENAFNFINKFMFYKPLLPSTMKEKYDDLDFVFFTPLYVKKGGLHVEKHTQEILIKQSLKFKAQHCQLGGVFLYASKLLKNETYMDVGKQLINGCTILPEIVGLDVIPASVTFDKCLNTKNCYTFDPQEKLNSLKDRTIFDDVYINGNDENYFKVHDNSNKKRDFIVEDSEDKVDEKSQMLSEMYKKQEQSKIKVPYKKQFMLTTSKIALQHKQFLSEKATWLNEKYPFYINSMDTSFLMRPEFVESLFYAYRITGDSKYRDIASDSFEKMMTHVRQVHNRHIAISAIKDLFTDKELDSLPYYWFTRTLKYYYLIFSDISTYSLDDYIFNGDGHIFKKNYEILTK</sequence>
<dbReference type="InterPro" id="IPR012341">
    <property type="entry name" value="6hp_glycosidase-like_sf"/>
</dbReference>
<reference evidence="8" key="1">
    <citation type="submission" date="2016-11" db="EMBL/GenBank/DDBJ databases">
        <authorList>
            <person name="Guldener U."/>
        </authorList>
    </citation>
    <scope>NUCLEOTIDE SEQUENCE [LARGE SCALE GENOMIC DNA]</scope>
</reference>